<evidence type="ECO:0000313" key="2">
    <source>
        <dbReference type="Proteomes" id="UP000252139"/>
    </source>
</evidence>
<dbReference type="OrthoDB" id="2448606at2759"/>
<comment type="caution">
    <text evidence="1">The sequence shown here is derived from an EMBL/GenBank/DDBJ whole genome shotgun (WGS) entry which is preliminary data.</text>
</comment>
<evidence type="ECO:0000313" key="1">
    <source>
        <dbReference type="EMBL" id="RCH79939.1"/>
    </source>
</evidence>
<name>A0A367IQN9_RHIAZ</name>
<protein>
    <submittedName>
        <fullName evidence="1">Uncharacterized protein</fullName>
    </submittedName>
</protein>
<dbReference type="EMBL" id="PJQL01004192">
    <property type="protein sequence ID" value="RCH79939.1"/>
    <property type="molecule type" value="Genomic_DNA"/>
</dbReference>
<feature type="non-terminal residue" evidence="1">
    <location>
        <position position="1"/>
    </location>
</feature>
<sequence length="204" mass="23209">IPFQLKEREGHSLNYSAAKIEFTIERILSRVILKTWRESLIASEYTNKRPDGIISSHGNKTIGFIEVKPLSDAAVKCKINLDVYRLGVFCKNAIDAHNLKCAMAVQAVGTNITFFLVERHGKIFTMTELHHLRFPTLITELASFIGYFDKLLEVVKIFYSRCVENNTSSDGFTSPSTLKSPLLRSIVNQSANRKRKSHSQYSYF</sequence>
<reference evidence="1 2" key="1">
    <citation type="journal article" date="2018" name="G3 (Bethesda)">
        <title>Phylogenetic and Phylogenomic Definition of Rhizopus Species.</title>
        <authorList>
            <person name="Gryganskyi A.P."/>
            <person name="Golan J."/>
            <person name="Dolatabadi S."/>
            <person name="Mondo S."/>
            <person name="Robb S."/>
            <person name="Idnurm A."/>
            <person name="Muszewska A."/>
            <person name="Steczkiewicz K."/>
            <person name="Masonjones S."/>
            <person name="Liao H.L."/>
            <person name="Gajdeczka M.T."/>
            <person name="Anike F."/>
            <person name="Vuek A."/>
            <person name="Anishchenko I.M."/>
            <person name="Voigt K."/>
            <person name="de Hoog G.S."/>
            <person name="Smith M.E."/>
            <person name="Heitman J."/>
            <person name="Vilgalys R."/>
            <person name="Stajich J.E."/>
        </authorList>
    </citation>
    <scope>NUCLEOTIDE SEQUENCE [LARGE SCALE GENOMIC DNA]</scope>
    <source>
        <strain evidence="1 2">CBS 357.93</strain>
    </source>
</reference>
<dbReference type="Proteomes" id="UP000252139">
    <property type="component" value="Unassembled WGS sequence"/>
</dbReference>
<accession>A0A367IQN9</accession>
<proteinExistence type="predicted"/>
<gene>
    <name evidence="1" type="ORF">CU097_000062</name>
</gene>
<dbReference type="AlphaFoldDB" id="A0A367IQN9"/>
<organism evidence="1 2">
    <name type="scientific">Rhizopus azygosporus</name>
    <name type="common">Rhizopus microsporus var. azygosporus</name>
    <dbReference type="NCBI Taxonomy" id="86630"/>
    <lineage>
        <taxon>Eukaryota</taxon>
        <taxon>Fungi</taxon>
        <taxon>Fungi incertae sedis</taxon>
        <taxon>Mucoromycota</taxon>
        <taxon>Mucoromycotina</taxon>
        <taxon>Mucoromycetes</taxon>
        <taxon>Mucorales</taxon>
        <taxon>Mucorineae</taxon>
        <taxon>Rhizopodaceae</taxon>
        <taxon>Rhizopus</taxon>
    </lineage>
</organism>
<keyword evidence="2" id="KW-1185">Reference proteome</keyword>